<feature type="region of interest" description="Disordered" evidence="1">
    <location>
        <begin position="97"/>
        <end position="172"/>
    </location>
</feature>
<accession>A0ABP9NYX9</accession>
<dbReference type="Proteomes" id="UP001499852">
    <property type="component" value="Unassembled WGS sequence"/>
</dbReference>
<feature type="region of interest" description="Disordered" evidence="1">
    <location>
        <begin position="22"/>
        <end position="49"/>
    </location>
</feature>
<organism evidence="3 4">
    <name type="scientific">Prosthecobacter algae</name>
    <dbReference type="NCBI Taxonomy" id="1144682"/>
    <lineage>
        <taxon>Bacteria</taxon>
        <taxon>Pseudomonadati</taxon>
        <taxon>Verrucomicrobiota</taxon>
        <taxon>Verrucomicrobiia</taxon>
        <taxon>Verrucomicrobiales</taxon>
        <taxon>Verrucomicrobiaceae</taxon>
        <taxon>Prosthecobacter</taxon>
    </lineage>
</organism>
<evidence type="ECO:0000256" key="1">
    <source>
        <dbReference type="SAM" id="MobiDB-lite"/>
    </source>
</evidence>
<dbReference type="RefSeq" id="WP_345735441.1">
    <property type="nucleotide sequence ID" value="NZ_BAABIA010000002.1"/>
</dbReference>
<feature type="compositionally biased region" description="Polar residues" evidence="1">
    <location>
        <begin position="121"/>
        <end position="133"/>
    </location>
</feature>
<feature type="compositionally biased region" description="Low complexity" evidence="1">
    <location>
        <begin position="97"/>
        <end position="113"/>
    </location>
</feature>
<evidence type="ECO:0000313" key="3">
    <source>
        <dbReference type="EMBL" id="GAA5136550.1"/>
    </source>
</evidence>
<dbReference type="EMBL" id="BAABIA010000002">
    <property type="protein sequence ID" value="GAA5136550.1"/>
    <property type="molecule type" value="Genomic_DNA"/>
</dbReference>
<proteinExistence type="predicted"/>
<keyword evidence="4" id="KW-1185">Reference proteome</keyword>
<gene>
    <name evidence="3" type="ORF">GCM10023213_11790</name>
</gene>
<name>A0ABP9NYX9_9BACT</name>
<comment type="caution">
    <text evidence="3">The sequence shown here is derived from an EMBL/GenBank/DDBJ whole genome shotgun (WGS) entry which is preliminary data.</text>
</comment>
<sequence>MKSRLCLLFITALMAACSTAEEKQTPPVMSQRMSDRIASSRRRMQDQNDRSIYDKAMQSSITNGKDTGGWLGRKNYKSNQFSGSKAYTNTKDFKTGSFAGSSSQSSMGRQSFAQAGKKSSVADTTFKTDSSRFAGQKAREDSQMFSGSDDVFKTGSVRDALRSQQKNDTPKFIELEEHKRDPAYSEAQVRRLLGRE</sequence>
<feature type="chain" id="PRO_5046376130" description="Lipoprotein" evidence="2">
    <location>
        <begin position="21"/>
        <end position="196"/>
    </location>
</feature>
<reference evidence="4" key="1">
    <citation type="journal article" date="2019" name="Int. J. Syst. Evol. Microbiol.">
        <title>The Global Catalogue of Microorganisms (GCM) 10K type strain sequencing project: providing services to taxonomists for standard genome sequencing and annotation.</title>
        <authorList>
            <consortium name="The Broad Institute Genomics Platform"/>
            <consortium name="The Broad Institute Genome Sequencing Center for Infectious Disease"/>
            <person name="Wu L."/>
            <person name="Ma J."/>
        </authorList>
    </citation>
    <scope>NUCLEOTIDE SEQUENCE [LARGE SCALE GENOMIC DNA]</scope>
    <source>
        <strain evidence="4">JCM 18053</strain>
    </source>
</reference>
<evidence type="ECO:0000256" key="2">
    <source>
        <dbReference type="SAM" id="SignalP"/>
    </source>
</evidence>
<feature type="signal peptide" evidence="2">
    <location>
        <begin position="1"/>
        <end position="20"/>
    </location>
</feature>
<evidence type="ECO:0008006" key="5">
    <source>
        <dbReference type="Google" id="ProtNLM"/>
    </source>
</evidence>
<evidence type="ECO:0000313" key="4">
    <source>
        <dbReference type="Proteomes" id="UP001499852"/>
    </source>
</evidence>
<keyword evidence="2" id="KW-0732">Signal</keyword>
<protein>
    <recommendedName>
        <fullName evidence="5">Lipoprotein</fullName>
    </recommendedName>
</protein>
<dbReference type="PROSITE" id="PS51257">
    <property type="entry name" value="PROKAR_LIPOPROTEIN"/>
    <property type="match status" value="1"/>
</dbReference>